<keyword evidence="6 10" id="KW-0238">DNA-binding</keyword>
<dbReference type="PROSITE" id="PS00031">
    <property type="entry name" value="NUCLEAR_REC_DBD_1"/>
    <property type="match status" value="1"/>
</dbReference>
<dbReference type="PROSITE" id="PS51843">
    <property type="entry name" value="NR_LBD"/>
    <property type="match status" value="1"/>
</dbReference>
<evidence type="ECO:0000313" key="14">
    <source>
        <dbReference type="EMBL" id="KOF70230.1"/>
    </source>
</evidence>
<dbReference type="PRINTS" id="PR00047">
    <property type="entry name" value="STROIDFINGER"/>
</dbReference>
<dbReference type="InterPro" id="IPR013088">
    <property type="entry name" value="Znf_NHR/GATA"/>
</dbReference>
<comment type="subcellular location">
    <subcellularLocation>
        <location evidence="1 10">Nucleus</location>
    </subcellularLocation>
</comment>
<dbReference type="Pfam" id="PF00105">
    <property type="entry name" value="zf-C4"/>
    <property type="match status" value="1"/>
</dbReference>
<feature type="domain" description="NR LBD" evidence="13">
    <location>
        <begin position="499"/>
        <end position="738"/>
    </location>
</feature>
<name>A0A0L8G0W4_OCTBM</name>
<reference evidence="14" key="1">
    <citation type="submission" date="2015-07" db="EMBL/GenBank/DDBJ databases">
        <title>MeaNS - Measles Nucleotide Surveillance Program.</title>
        <authorList>
            <person name="Tran T."/>
            <person name="Druce J."/>
        </authorList>
    </citation>
    <scope>NUCLEOTIDE SEQUENCE</scope>
    <source>
        <strain evidence="14">UCB-OBI-ISO-001</strain>
        <tissue evidence="14">Gonad</tissue>
    </source>
</reference>
<keyword evidence="9 10" id="KW-0539">Nucleus</keyword>
<keyword evidence="3 10" id="KW-0863">Zinc-finger</keyword>
<dbReference type="PRINTS" id="PR00398">
    <property type="entry name" value="STRDHORMONER"/>
</dbReference>
<dbReference type="EMBL" id="KQ424932">
    <property type="protein sequence ID" value="KOF70230.1"/>
    <property type="molecule type" value="Genomic_DNA"/>
</dbReference>
<evidence type="ECO:0000256" key="5">
    <source>
        <dbReference type="ARBA" id="ARBA00023015"/>
    </source>
</evidence>
<dbReference type="Pfam" id="PF00104">
    <property type="entry name" value="Hormone_recep"/>
    <property type="match status" value="1"/>
</dbReference>
<dbReference type="PANTHER" id="PTHR24086:SF25">
    <property type="entry name" value="NUCLEAR HORMONE RECEPTOR FTZ-F1 BETA"/>
    <property type="match status" value="1"/>
</dbReference>
<evidence type="ECO:0000256" key="4">
    <source>
        <dbReference type="ARBA" id="ARBA00022833"/>
    </source>
</evidence>
<dbReference type="OrthoDB" id="5984981at2759"/>
<accession>A0A0L8G0W4</accession>
<dbReference type="GO" id="GO:0008270">
    <property type="term" value="F:zinc ion binding"/>
    <property type="evidence" value="ECO:0007669"/>
    <property type="project" value="UniProtKB-KW"/>
</dbReference>
<dbReference type="SMART" id="SM00399">
    <property type="entry name" value="ZnF_C4"/>
    <property type="match status" value="1"/>
</dbReference>
<feature type="compositionally biased region" description="Polar residues" evidence="11">
    <location>
        <begin position="269"/>
        <end position="279"/>
    </location>
</feature>
<feature type="domain" description="Nuclear receptor" evidence="12">
    <location>
        <begin position="340"/>
        <end position="415"/>
    </location>
</feature>
<dbReference type="PROSITE" id="PS51030">
    <property type="entry name" value="NUCLEAR_REC_DBD_2"/>
    <property type="match status" value="1"/>
</dbReference>
<organism evidence="14">
    <name type="scientific">Octopus bimaculoides</name>
    <name type="common">California two-spotted octopus</name>
    <dbReference type="NCBI Taxonomy" id="37653"/>
    <lineage>
        <taxon>Eukaryota</taxon>
        <taxon>Metazoa</taxon>
        <taxon>Spiralia</taxon>
        <taxon>Lophotrochozoa</taxon>
        <taxon>Mollusca</taxon>
        <taxon>Cephalopoda</taxon>
        <taxon>Coleoidea</taxon>
        <taxon>Octopodiformes</taxon>
        <taxon>Octopoda</taxon>
        <taxon>Incirrata</taxon>
        <taxon>Octopodidae</taxon>
        <taxon>Octopus</taxon>
    </lineage>
</organism>
<evidence type="ECO:0000256" key="3">
    <source>
        <dbReference type="ARBA" id="ARBA00022771"/>
    </source>
</evidence>
<protein>
    <recommendedName>
        <fullName evidence="15">Nuclear receptor domain-containing protein</fullName>
    </recommendedName>
</protein>
<dbReference type="CDD" id="cd06930">
    <property type="entry name" value="NR_LBD_F2"/>
    <property type="match status" value="1"/>
</dbReference>
<dbReference type="AlphaFoldDB" id="A0A0L8G0W4"/>
<evidence type="ECO:0000256" key="7">
    <source>
        <dbReference type="ARBA" id="ARBA00023163"/>
    </source>
</evidence>
<dbReference type="GO" id="GO:0004879">
    <property type="term" value="F:nuclear receptor activity"/>
    <property type="evidence" value="ECO:0007669"/>
    <property type="project" value="InterPro"/>
</dbReference>
<dbReference type="Gene3D" id="3.30.50.10">
    <property type="entry name" value="Erythroid Transcription Factor GATA-1, subunit A"/>
    <property type="match status" value="1"/>
</dbReference>
<keyword evidence="4 10" id="KW-0862">Zinc</keyword>
<keyword evidence="7 10" id="KW-0804">Transcription</keyword>
<dbReference type="PANTHER" id="PTHR24086">
    <property type="entry name" value="NUCLEAR RECEPTOR SUBFAMILY 5 GROUP A"/>
    <property type="match status" value="1"/>
</dbReference>
<proteinExistence type="inferred from homology"/>
<dbReference type="SUPFAM" id="SSF57716">
    <property type="entry name" value="Glucocorticoid receptor-like (DNA-binding domain)"/>
    <property type="match status" value="1"/>
</dbReference>
<evidence type="ECO:0000256" key="1">
    <source>
        <dbReference type="ARBA" id="ARBA00004123"/>
    </source>
</evidence>
<evidence type="ECO:0000256" key="10">
    <source>
        <dbReference type="RuleBase" id="RU004334"/>
    </source>
</evidence>
<dbReference type="SMART" id="SM00430">
    <property type="entry name" value="HOLI"/>
    <property type="match status" value="1"/>
</dbReference>
<dbReference type="SUPFAM" id="SSF48508">
    <property type="entry name" value="Nuclear receptor ligand-binding domain"/>
    <property type="match status" value="1"/>
</dbReference>
<gene>
    <name evidence="14" type="ORF">OCBIM_22003275mg</name>
</gene>
<evidence type="ECO:0008006" key="15">
    <source>
        <dbReference type="Google" id="ProtNLM"/>
    </source>
</evidence>
<dbReference type="Gene3D" id="1.10.565.10">
    <property type="entry name" value="Retinoid X Receptor"/>
    <property type="match status" value="1"/>
</dbReference>
<dbReference type="InterPro" id="IPR016355">
    <property type="entry name" value="NR5-like"/>
</dbReference>
<dbReference type="InterPro" id="IPR000536">
    <property type="entry name" value="Nucl_hrmn_rcpt_lig-bd"/>
</dbReference>
<dbReference type="InterPro" id="IPR001723">
    <property type="entry name" value="Nuclear_hrmn_rcpt"/>
</dbReference>
<sequence length="750" mass="83752">MDEDSCVKKCHTLAVEGNCGRGPALSHCVTLNIPENYVKGCSIDRINWNPRRRMSCTGEVGISPVLLQVISHTLTSSEVNSENCLNNNSHEKHRDTSGFRLQECKSKDIKPNILQVNANQNSEKKILPILHGLHQPTESLISQVQMDSNGITENVTETTPDLKAMLKLKLDQGANVKPNSNSVLFSQSDPNVVNVFTAINNNENKSKNLVFELNQTIKIDGVKCGEHEEVIVCFNRDSSSVPSPDNDVIVSDSDSGIVDASKKRHLPPTSDQESQSSPLKYTRLEEDESGRGDEENSNSTSQSASNIHAVYIHPEEIVSLKIPVSSVTNSNSPSKDAIDKENCPICSDKVSGYHYGIFSCESCKGFFKRTVQNKKVYQCHQKNCCEINVYNRKKCPACRFNKCLESGMLLEAIRLDRTRGGRSSYDGCSPHGRTRDIVDKQKLQKLTTVKPNSHHQQQQHSQRSVTIPNMAIQKVGQNKASQLVAILSRNSSSDDKKPFVPQILTDIMNLESLLCDDEPNTQILLEDPTSYTSLMQITEDRLYKIVRWARNLSQFASISVSIAVFFFFVYNSDCTDDQILLLQNCWSDLLLLECCYRSKEKPSEIRLAQGATLSVKTAKSLGLGSVVSMVVELAEQLNRLKVDLYEFVGLKVLVLITPDVKGLKHPETIREHQEKLCEALDMYTGSHYPQHPNKFGEMILTLPILSRISIKGKELITDTQLNDISSYGLLYELLKGENATKESHSTPENT</sequence>
<keyword evidence="8 10" id="KW-0675">Receptor</keyword>
<evidence type="ECO:0000256" key="8">
    <source>
        <dbReference type="ARBA" id="ARBA00023170"/>
    </source>
</evidence>
<evidence type="ECO:0000256" key="9">
    <source>
        <dbReference type="ARBA" id="ARBA00023242"/>
    </source>
</evidence>
<dbReference type="GO" id="GO:0005634">
    <property type="term" value="C:nucleus"/>
    <property type="evidence" value="ECO:0007669"/>
    <property type="project" value="UniProtKB-SubCell"/>
</dbReference>
<evidence type="ECO:0000256" key="6">
    <source>
        <dbReference type="ARBA" id="ARBA00023125"/>
    </source>
</evidence>
<evidence type="ECO:0000259" key="12">
    <source>
        <dbReference type="PROSITE" id="PS51030"/>
    </source>
</evidence>
<evidence type="ECO:0000259" key="13">
    <source>
        <dbReference type="PROSITE" id="PS51843"/>
    </source>
</evidence>
<dbReference type="GO" id="GO:0043565">
    <property type="term" value="F:sequence-specific DNA binding"/>
    <property type="evidence" value="ECO:0007669"/>
    <property type="project" value="InterPro"/>
</dbReference>
<keyword evidence="2 10" id="KW-0479">Metal-binding</keyword>
<keyword evidence="5 10" id="KW-0805">Transcription regulation</keyword>
<dbReference type="InterPro" id="IPR035500">
    <property type="entry name" value="NHR-like_dom_sf"/>
</dbReference>
<feature type="region of interest" description="Disordered" evidence="11">
    <location>
        <begin position="240"/>
        <end position="305"/>
    </location>
</feature>
<comment type="similarity">
    <text evidence="10">Belongs to the nuclear hormone receptor family.</text>
</comment>
<dbReference type="FunFam" id="3.30.50.10:FF:000037">
    <property type="entry name" value="Nuclear hormone receptor FTZ-F1 beta"/>
    <property type="match status" value="1"/>
</dbReference>
<feature type="compositionally biased region" description="Low complexity" evidence="11">
    <location>
        <begin position="240"/>
        <end position="259"/>
    </location>
</feature>
<evidence type="ECO:0000256" key="11">
    <source>
        <dbReference type="SAM" id="MobiDB-lite"/>
    </source>
</evidence>
<evidence type="ECO:0000256" key="2">
    <source>
        <dbReference type="ARBA" id="ARBA00022723"/>
    </source>
</evidence>
<dbReference type="InterPro" id="IPR001628">
    <property type="entry name" value="Znf_hrmn_rcpt"/>
</dbReference>